<proteinExistence type="predicted"/>
<dbReference type="InterPro" id="IPR019888">
    <property type="entry name" value="Tscrpt_reg_AsnC-like"/>
</dbReference>
<dbReference type="Gene3D" id="3.30.70.920">
    <property type="match status" value="1"/>
</dbReference>
<accession>A0ABT0DUS2</accession>
<dbReference type="Proteomes" id="UP001203512">
    <property type="component" value="Unassembled WGS sequence"/>
</dbReference>
<dbReference type="SUPFAM" id="SSF54909">
    <property type="entry name" value="Dimeric alpha+beta barrel"/>
    <property type="match status" value="1"/>
</dbReference>
<dbReference type="SUPFAM" id="SSF46785">
    <property type="entry name" value="Winged helix' DNA-binding domain"/>
    <property type="match status" value="1"/>
</dbReference>
<dbReference type="PRINTS" id="PR00033">
    <property type="entry name" value="HTHASNC"/>
</dbReference>
<dbReference type="Pfam" id="PF13412">
    <property type="entry name" value="HTH_24"/>
    <property type="match status" value="1"/>
</dbReference>
<evidence type="ECO:0000313" key="6">
    <source>
        <dbReference type="Proteomes" id="UP001203512"/>
    </source>
</evidence>
<dbReference type="InterPro" id="IPR019885">
    <property type="entry name" value="Tscrpt_reg_HTH_AsnC-type_CS"/>
</dbReference>
<keyword evidence="1" id="KW-0805">Transcription regulation</keyword>
<dbReference type="InterPro" id="IPR036388">
    <property type="entry name" value="WH-like_DNA-bd_sf"/>
</dbReference>
<dbReference type="SMART" id="SM00344">
    <property type="entry name" value="HTH_ASNC"/>
    <property type="match status" value="1"/>
</dbReference>
<keyword evidence="2" id="KW-0238">DNA-binding</keyword>
<comment type="caution">
    <text evidence="5">The sequence shown here is derived from an EMBL/GenBank/DDBJ whole genome shotgun (WGS) entry which is preliminary data.</text>
</comment>
<evidence type="ECO:0000256" key="1">
    <source>
        <dbReference type="ARBA" id="ARBA00023015"/>
    </source>
</evidence>
<dbReference type="Pfam" id="PF01037">
    <property type="entry name" value="AsnC_trans_reg"/>
    <property type="match status" value="1"/>
</dbReference>
<keyword evidence="3" id="KW-0804">Transcription</keyword>
<dbReference type="InterPro" id="IPR011991">
    <property type="entry name" value="ArsR-like_HTH"/>
</dbReference>
<evidence type="ECO:0000256" key="3">
    <source>
        <dbReference type="ARBA" id="ARBA00023163"/>
    </source>
</evidence>
<protein>
    <submittedName>
        <fullName evidence="5">Lrp/AsnC family transcriptional regulator</fullName>
    </submittedName>
</protein>
<dbReference type="InterPro" id="IPR036390">
    <property type="entry name" value="WH_DNA-bd_sf"/>
</dbReference>
<reference evidence="5 6" key="1">
    <citation type="submission" date="2022-04" db="EMBL/GenBank/DDBJ databases">
        <authorList>
            <person name="Huq M.A."/>
        </authorList>
    </citation>
    <scope>NUCLEOTIDE SEQUENCE [LARGE SCALE GENOMIC DNA]</scope>
    <source>
        <strain evidence="5 6">MAH-33</strain>
    </source>
</reference>
<dbReference type="PROSITE" id="PS00519">
    <property type="entry name" value="HTH_ASNC_1"/>
    <property type="match status" value="1"/>
</dbReference>
<dbReference type="EMBL" id="JALKHS010000006">
    <property type="protein sequence ID" value="MCK0530867.1"/>
    <property type="molecule type" value="Genomic_DNA"/>
</dbReference>
<sequence length="158" mass="17734">MAIGLDQIDRAILRLLRLNARRPNSEIAEEVGLSPSSCHRRIKLLEDAGVIRGYTVLTSPLRVGETSVNILVQVTLDRQTEDYLARFEHAVRQCPEIRECFLMTGGTDYWLRVETESVAAYEIIHSEVLSRMPGVARINSSVAMRDALSPRSTGPRSR</sequence>
<dbReference type="PANTHER" id="PTHR30154">
    <property type="entry name" value="LEUCINE-RESPONSIVE REGULATORY PROTEIN"/>
    <property type="match status" value="1"/>
</dbReference>
<dbReference type="PANTHER" id="PTHR30154:SF34">
    <property type="entry name" value="TRANSCRIPTIONAL REGULATOR AZLB"/>
    <property type="match status" value="1"/>
</dbReference>
<evidence type="ECO:0000259" key="4">
    <source>
        <dbReference type="PROSITE" id="PS50956"/>
    </source>
</evidence>
<organism evidence="5 6">
    <name type="scientific">Sphingobium agri</name>
    <dbReference type="NCBI Taxonomy" id="2933566"/>
    <lineage>
        <taxon>Bacteria</taxon>
        <taxon>Pseudomonadati</taxon>
        <taxon>Pseudomonadota</taxon>
        <taxon>Alphaproteobacteria</taxon>
        <taxon>Sphingomonadales</taxon>
        <taxon>Sphingomonadaceae</taxon>
        <taxon>Sphingobium</taxon>
    </lineage>
</organism>
<dbReference type="InterPro" id="IPR019887">
    <property type="entry name" value="Tscrpt_reg_AsnC/Lrp_C"/>
</dbReference>
<dbReference type="CDD" id="cd00090">
    <property type="entry name" value="HTH_ARSR"/>
    <property type="match status" value="1"/>
</dbReference>
<keyword evidence="6" id="KW-1185">Reference proteome</keyword>
<feature type="domain" description="HTH asnC-type" evidence="4">
    <location>
        <begin position="5"/>
        <end position="66"/>
    </location>
</feature>
<dbReference type="InterPro" id="IPR011008">
    <property type="entry name" value="Dimeric_a/b-barrel"/>
</dbReference>
<dbReference type="Gene3D" id="1.10.10.10">
    <property type="entry name" value="Winged helix-like DNA-binding domain superfamily/Winged helix DNA-binding domain"/>
    <property type="match status" value="1"/>
</dbReference>
<evidence type="ECO:0000313" key="5">
    <source>
        <dbReference type="EMBL" id="MCK0530867.1"/>
    </source>
</evidence>
<dbReference type="InterPro" id="IPR000485">
    <property type="entry name" value="AsnC-type_HTH_dom"/>
</dbReference>
<name>A0ABT0DUS2_9SPHN</name>
<gene>
    <name evidence="5" type="ORF">MU848_04625</name>
</gene>
<dbReference type="RefSeq" id="WP_097092202.1">
    <property type="nucleotide sequence ID" value="NZ_JALKHS010000006.1"/>
</dbReference>
<evidence type="ECO:0000256" key="2">
    <source>
        <dbReference type="ARBA" id="ARBA00023125"/>
    </source>
</evidence>
<dbReference type="PROSITE" id="PS50956">
    <property type="entry name" value="HTH_ASNC_2"/>
    <property type="match status" value="1"/>
</dbReference>